<reference evidence="2" key="1">
    <citation type="journal article" date="2017" name="Genome Biol.">
        <title>Comparative genomics reveals high biological diversity and specific adaptations in the industrially and medically important fungal genus Aspergillus.</title>
        <authorList>
            <person name="de Vries R.P."/>
            <person name="Riley R."/>
            <person name="Wiebenga A."/>
            <person name="Aguilar-Osorio G."/>
            <person name="Amillis S."/>
            <person name="Uchima C.A."/>
            <person name="Anderluh G."/>
            <person name="Asadollahi M."/>
            <person name="Askin M."/>
            <person name="Barry K."/>
            <person name="Battaglia E."/>
            <person name="Bayram O."/>
            <person name="Benocci T."/>
            <person name="Braus-Stromeyer S.A."/>
            <person name="Caldana C."/>
            <person name="Canovas D."/>
            <person name="Cerqueira G.C."/>
            <person name="Chen F."/>
            <person name="Chen W."/>
            <person name="Choi C."/>
            <person name="Clum A."/>
            <person name="Dos Santos R.A."/>
            <person name="Damasio A.R."/>
            <person name="Diallinas G."/>
            <person name="Emri T."/>
            <person name="Fekete E."/>
            <person name="Flipphi M."/>
            <person name="Freyberg S."/>
            <person name="Gallo A."/>
            <person name="Gournas C."/>
            <person name="Habgood R."/>
            <person name="Hainaut M."/>
            <person name="Harispe M.L."/>
            <person name="Henrissat B."/>
            <person name="Hilden K.S."/>
            <person name="Hope R."/>
            <person name="Hossain A."/>
            <person name="Karabika E."/>
            <person name="Karaffa L."/>
            <person name="Karanyi Z."/>
            <person name="Krasevec N."/>
            <person name="Kuo A."/>
            <person name="Kusch H."/>
            <person name="LaButti K."/>
            <person name="Lagendijk E.L."/>
            <person name="Lapidus A."/>
            <person name="Levasseur A."/>
            <person name="Lindquist E."/>
            <person name="Lipzen A."/>
            <person name="Logrieco A.F."/>
            <person name="MacCabe A."/>
            <person name="Maekelae M.R."/>
            <person name="Malavazi I."/>
            <person name="Melin P."/>
            <person name="Meyer V."/>
            <person name="Mielnichuk N."/>
            <person name="Miskei M."/>
            <person name="Molnar A.P."/>
            <person name="Mule G."/>
            <person name="Ngan C.Y."/>
            <person name="Orejas M."/>
            <person name="Orosz E."/>
            <person name="Ouedraogo J.P."/>
            <person name="Overkamp K.M."/>
            <person name="Park H.-S."/>
            <person name="Perrone G."/>
            <person name="Piumi F."/>
            <person name="Punt P.J."/>
            <person name="Ram A.F."/>
            <person name="Ramon A."/>
            <person name="Rauscher S."/>
            <person name="Record E."/>
            <person name="Riano-Pachon D.M."/>
            <person name="Robert V."/>
            <person name="Roehrig J."/>
            <person name="Ruller R."/>
            <person name="Salamov A."/>
            <person name="Salih N.S."/>
            <person name="Samson R.A."/>
            <person name="Sandor E."/>
            <person name="Sanguinetti M."/>
            <person name="Schuetze T."/>
            <person name="Sepcic K."/>
            <person name="Shelest E."/>
            <person name="Sherlock G."/>
            <person name="Sophianopoulou V."/>
            <person name="Squina F.M."/>
            <person name="Sun H."/>
            <person name="Susca A."/>
            <person name="Todd R.B."/>
            <person name="Tsang A."/>
            <person name="Unkles S.E."/>
            <person name="van de Wiele N."/>
            <person name="van Rossen-Uffink D."/>
            <person name="Oliveira J.V."/>
            <person name="Vesth T.C."/>
            <person name="Visser J."/>
            <person name="Yu J.-H."/>
            <person name="Zhou M."/>
            <person name="Andersen M.R."/>
            <person name="Archer D.B."/>
            <person name="Baker S.E."/>
            <person name="Benoit I."/>
            <person name="Brakhage A.A."/>
            <person name="Braus G.H."/>
            <person name="Fischer R."/>
            <person name="Frisvad J.C."/>
            <person name="Goldman G.H."/>
            <person name="Houbraken J."/>
            <person name="Oakley B."/>
            <person name="Pocsi I."/>
            <person name="Scazzocchio C."/>
            <person name="Seiboth B."/>
            <person name="vanKuyk P.A."/>
            <person name="Wortman J."/>
            <person name="Dyer P.S."/>
            <person name="Grigoriev I.V."/>
        </authorList>
    </citation>
    <scope>NUCLEOTIDE SEQUENCE [LARGE SCALE GENOMIC DNA]</scope>
    <source>
        <strain evidence="2">CBS 134.48</strain>
    </source>
</reference>
<dbReference type="VEuPathDB" id="FungiDB:ASPTUDRAFT_80565"/>
<dbReference type="STRING" id="767770.A0A1L9NFM9"/>
<dbReference type="OrthoDB" id="294702at2759"/>
<name>A0A1L9NFM9_ASPTC</name>
<dbReference type="Proteomes" id="UP000184304">
    <property type="component" value="Unassembled WGS sequence"/>
</dbReference>
<dbReference type="EMBL" id="KV878180">
    <property type="protein sequence ID" value="OJI88063.1"/>
    <property type="molecule type" value="Genomic_DNA"/>
</dbReference>
<gene>
    <name evidence="1" type="ORF">ASPTUDRAFT_80565</name>
</gene>
<evidence type="ECO:0000313" key="1">
    <source>
        <dbReference type="EMBL" id="OJI88063.1"/>
    </source>
</evidence>
<protein>
    <submittedName>
        <fullName evidence="1">Uncharacterized protein</fullName>
    </submittedName>
</protein>
<sequence length="234" mass="26194">MSSPSPCLSGTHFGHITIDGDRAGYGLSDVSPREPTAQNRVYEVTQLLEVTGNEPPYILREPNPLPRGWFSLLGGLGFDVVLGLDVNYAFSAEEYERIKEDEGFVAKIMEEVNAGLPLEFQALGDGRLSVLFGNRLVEFRKDLEFGFANGCGIEEARTNLAAWLETIERVDEETQRGHLGLSTDSRFVYAQRRTMAHNVHYVAPERISDEVLWVLGLTSRQFDGRDCSLILKRI</sequence>
<keyword evidence="2" id="KW-1185">Reference proteome</keyword>
<accession>A0A1L9NFM9</accession>
<organism evidence="1 2">
    <name type="scientific">Aspergillus tubingensis (strain CBS 134.48)</name>
    <dbReference type="NCBI Taxonomy" id="767770"/>
    <lineage>
        <taxon>Eukaryota</taxon>
        <taxon>Fungi</taxon>
        <taxon>Dikarya</taxon>
        <taxon>Ascomycota</taxon>
        <taxon>Pezizomycotina</taxon>
        <taxon>Eurotiomycetes</taxon>
        <taxon>Eurotiomycetidae</taxon>
        <taxon>Eurotiales</taxon>
        <taxon>Aspergillaceae</taxon>
        <taxon>Aspergillus</taxon>
        <taxon>Aspergillus subgen. Circumdati</taxon>
    </lineage>
</organism>
<dbReference type="OMA" id="DTHTGHI"/>
<dbReference type="AlphaFoldDB" id="A0A1L9NFM9"/>
<evidence type="ECO:0000313" key="2">
    <source>
        <dbReference type="Proteomes" id="UP000184304"/>
    </source>
</evidence>
<proteinExistence type="predicted"/>